<reference evidence="1 2" key="2">
    <citation type="journal article" date="2012" name="PLoS Pathog.">
        <title>Diverse lifestyles and strategies of plant pathogenesis encoded in the genomes of eighteen Dothideomycetes fungi.</title>
        <authorList>
            <person name="Ohm R.A."/>
            <person name="Feau N."/>
            <person name="Henrissat B."/>
            <person name="Schoch C.L."/>
            <person name="Horwitz B.A."/>
            <person name="Barry K.W."/>
            <person name="Condon B.J."/>
            <person name="Copeland A.C."/>
            <person name="Dhillon B."/>
            <person name="Glaser F."/>
            <person name="Hesse C.N."/>
            <person name="Kosti I."/>
            <person name="LaButti K."/>
            <person name="Lindquist E.A."/>
            <person name="Lucas S."/>
            <person name="Salamov A.A."/>
            <person name="Bradshaw R.E."/>
            <person name="Ciuffetti L."/>
            <person name="Hamelin R.C."/>
            <person name="Kema G.H.J."/>
            <person name="Lawrence C."/>
            <person name="Scott J.A."/>
            <person name="Spatafora J.W."/>
            <person name="Turgeon B.G."/>
            <person name="de Wit P.J.G.M."/>
            <person name="Zhong S."/>
            <person name="Goodwin S.B."/>
            <person name="Grigoriev I.V."/>
        </authorList>
    </citation>
    <scope>NUCLEOTIDE SEQUENCE [LARGE SCALE GENOMIC DNA]</scope>
    <source>
        <strain evidence="2">NZE10 / CBS 128990</strain>
    </source>
</reference>
<evidence type="ECO:0000313" key="1">
    <source>
        <dbReference type="EMBL" id="EME44625.1"/>
    </source>
</evidence>
<reference evidence="2" key="1">
    <citation type="journal article" date="2012" name="PLoS Genet.">
        <title>The genomes of the fungal plant pathogens Cladosporium fulvum and Dothistroma septosporum reveal adaptation to different hosts and lifestyles but also signatures of common ancestry.</title>
        <authorList>
            <person name="de Wit P.J.G.M."/>
            <person name="van der Burgt A."/>
            <person name="Oekmen B."/>
            <person name="Stergiopoulos I."/>
            <person name="Abd-Elsalam K.A."/>
            <person name="Aerts A.L."/>
            <person name="Bahkali A.H."/>
            <person name="Beenen H.G."/>
            <person name="Chettri P."/>
            <person name="Cox M.P."/>
            <person name="Datema E."/>
            <person name="de Vries R.P."/>
            <person name="Dhillon B."/>
            <person name="Ganley A.R."/>
            <person name="Griffiths S.A."/>
            <person name="Guo Y."/>
            <person name="Hamelin R.C."/>
            <person name="Henrissat B."/>
            <person name="Kabir M.S."/>
            <person name="Jashni M.K."/>
            <person name="Kema G."/>
            <person name="Klaubauf S."/>
            <person name="Lapidus A."/>
            <person name="Levasseur A."/>
            <person name="Lindquist E."/>
            <person name="Mehrabi R."/>
            <person name="Ohm R.A."/>
            <person name="Owen T.J."/>
            <person name="Salamov A."/>
            <person name="Schwelm A."/>
            <person name="Schijlen E."/>
            <person name="Sun H."/>
            <person name="van den Burg H.A."/>
            <person name="van Ham R.C.H.J."/>
            <person name="Zhang S."/>
            <person name="Goodwin S.B."/>
            <person name="Grigoriev I.V."/>
            <person name="Collemare J."/>
            <person name="Bradshaw R.E."/>
        </authorList>
    </citation>
    <scope>NUCLEOTIDE SEQUENCE [LARGE SCALE GENOMIC DNA]</scope>
    <source>
        <strain evidence="2">NZE10 / CBS 128990</strain>
    </source>
</reference>
<organism evidence="1 2">
    <name type="scientific">Dothistroma septosporum (strain NZE10 / CBS 128990)</name>
    <name type="common">Red band needle blight fungus</name>
    <name type="synonym">Mycosphaerella pini</name>
    <dbReference type="NCBI Taxonomy" id="675120"/>
    <lineage>
        <taxon>Eukaryota</taxon>
        <taxon>Fungi</taxon>
        <taxon>Dikarya</taxon>
        <taxon>Ascomycota</taxon>
        <taxon>Pezizomycotina</taxon>
        <taxon>Dothideomycetes</taxon>
        <taxon>Dothideomycetidae</taxon>
        <taxon>Mycosphaerellales</taxon>
        <taxon>Mycosphaerellaceae</taxon>
        <taxon>Dothistroma</taxon>
    </lineage>
</organism>
<accession>N1PQK1</accession>
<keyword evidence="2" id="KW-1185">Reference proteome</keyword>
<protein>
    <submittedName>
        <fullName evidence="1">Uncharacterized protein</fullName>
    </submittedName>
</protein>
<sequence length="186" mass="20329">MLKKINAGIAHPGSTAEESIINGLPFVLWIETSMCSRCCGAGIAVPLPRHPALMLSSYELAQQLDPAARAMDTVSIFTLRQHMVHEAAHGYRGRSSVLRWDREGVFTLLACPAMSRTHGRLRTRCGSVSQDRSRSLNIATGSDDPELHAATQEHQRFVLVTCGTCPHMIYGPTQFIVSLATDNTSL</sequence>
<name>N1PQK1_DOTSN</name>
<gene>
    <name evidence="1" type="ORF">DOTSEDRAFT_72178</name>
</gene>
<dbReference type="Proteomes" id="UP000016933">
    <property type="component" value="Unassembled WGS sequence"/>
</dbReference>
<dbReference type="HOGENOM" id="CLU_1454375_0_0_1"/>
<dbReference type="AlphaFoldDB" id="N1PQK1"/>
<proteinExistence type="predicted"/>
<dbReference type="EMBL" id="KB446539">
    <property type="protein sequence ID" value="EME44625.1"/>
    <property type="molecule type" value="Genomic_DNA"/>
</dbReference>
<evidence type="ECO:0000313" key="2">
    <source>
        <dbReference type="Proteomes" id="UP000016933"/>
    </source>
</evidence>